<keyword evidence="1" id="KW-0472">Membrane</keyword>
<organism evidence="2 3">
    <name type="scientific">Cupriavidus pampae</name>
    <dbReference type="NCBI Taxonomy" id="659251"/>
    <lineage>
        <taxon>Bacteria</taxon>
        <taxon>Pseudomonadati</taxon>
        <taxon>Pseudomonadota</taxon>
        <taxon>Betaproteobacteria</taxon>
        <taxon>Burkholderiales</taxon>
        <taxon>Burkholderiaceae</taxon>
        <taxon>Cupriavidus</taxon>
    </lineage>
</organism>
<dbReference type="Proteomes" id="UP000706525">
    <property type="component" value="Unassembled WGS sequence"/>
</dbReference>
<feature type="transmembrane region" description="Helical" evidence="1">
    <location>
        <begin position="62"/>
        <end position="84"/>
    </location>
</feature>
<evidence type="ECO:0000313" key="2">
    <source>
        <dbReference type="EMBL" id="CAG9184198.1"/>
    </source>
</evidence>
<dbReference type="RefSeq" id="WP_223994211.1">
    <property type="nucleotide sequence ID" value="NZ_CAJZAG010000012.1"/>
</dbReference>
<name>A0ABN7ZDZ9_9BURK</name>
<protein>
    <recommendedName>
        <fullName evidence="4">DUF350 domain-containing protein</fullName>
    </recommendedName>
</protein>
<keyword evidence="3" id="KW-1185">Reference proteome</keyword>
<proteinExistence type="predicted"/>
<accession>A0ABN7ZDZ9</accession>
<sequence length="187" mass="20057">MNNQSSWSDFLQILVNLSGAFPAIFAFLIVLIAAIGVVLFCQGIYAFYVINNNDGRTPTGRTVSYTGAVSSLLTGALLTSLLYITAVTKNTLLGTEVNNGALGLNGSGMTATQQAAIAAIFGLFAILGLLASGRGWMLLNRYYNGVEKEWGGAIAYVIGGCLCIYMEEFLAKMSLWTGFDFVKIFIF</sequence>
<feature type="transmembrane region" description="Helical" evidence="1">
    <location>
        <begin position="111"/>
        <end position="131"/>
    </location>
</feature>
<keyword evidence="1" id="KW-0812">Transmembrane</keyword>
<reference evidence="2 3" key="1">
    <citation type="submission" date="2021-08" db="EMBL/GenBank/DDBJ databases">
        <authorList>
            <person name="Peeters C."/>
        </authorList>
    </citation>
    <scope>NUCLEOTIDE SEQUENCE [LARGE SCALE GENOMIC DNA]</scope>
    <source>
        <strain evidence="2 3">LMG 32289</strain>
    </source>
</reference>
<feature type="transmembrane region" description="Helical" evidence="1">
    <location>
        <begin position="20"/>
        <end position="50"/>
    </location>
</feature>
<evidence type="ECO:0008006" key="4">
    <source>
        <dbReference type="Google" id="ProtNLM"/>
    </source>
</evidence>
<keyword evidence="1" id="KW-1133">Transmembrane helix</keyword>
<dbReference type="EMBL" id="CAJZAG010000012">
    <property type="protein sequence ID" value="CAG9184198.1"/>
    <property type="molecule type" value="Genomic_DNA"/>
</dbReference>
<evidence type="ECO:0000256" key="1">
    <source>
        <dbReference type="SAM" id="Phobius"/>
    </source>
</evidence>
<gene>
    <name evidence="2" type="ORF">LMG32289_05555</name>
</gene>
<evidence type="ECO:0000313" key="3">
    <source>
        <dbReference type="Proteomes" id="UP000706525"/>
    </source>
</evidence>
<comment type="caution">
    <text evidence="2">The sequence shown here is derived from an EMBL/GenBank/DDBJ whole genome shotgun (WGS) entry which is preliminary data.</text>
</comment>